<dbReference type="EMBL" id="JAFLCK010000007">
    <property type="protein sequence ID" value="MBN8660051.1"/>
    <property type="molecule type" value="Genomic_DNA"/>
</dbReference>
<dbReference type="Gene3D" id="3.40.50.720">
    <property type="entry name" value="NAD(P)-binding Rossmann-like Domain"/>
    <property type="match status" value="1"/>
</dbReference>
<dbReference type="AlphaFoldDB" id="A0A8J7TLK9"/>
<dbReference type="InterPro" id="IPR006176">
    <property type="entry name" value="3-OHacyl-CoA_DH_NAD-bd"/>
</dbReference>
<dbReference type="InterPro" id="IPR036291">
    <property type="entry name" value="NAD(P)-bd_dom_sf"/>
</dbReference>
<evidence type="ECO:0000256" key="1">
    <source>
        <dbReference type="ARBA" id="ARBA00005086"/>
    </source>
</evidence>
<dbReference type="Pfam" id="PF02737">
    <property type="entry name" value="3HCDH_N"/>
    <property type="match status" value="1"/>
</dbReference>
<dbReference type="GO" id="GO:0003857">
    <property type="term" value="F:(3S)-3-hydroxyacyl-CoA dehydrogenase (NAD+) activity"/>
    <property type="evidence" value="ECO:0007669"/>
    <property type="project" value="TreeGrafter"/>
</dbReference>
<evidence type="ECO:0008006" key="11">
    <source>
        <dbReference type="Google" id="ProtNLM"/>
    </source>
</evidence>
<evidence type="ECO:0000313" key="10">
    <source>
        <dbReference type="Proteomes" id="UP000664277"/>
    </source>
</evidence>
<keyword evidence="5" id="KW-0456">Lyase</keyword>
<accession>A0A8J7TLK9</accession>
<dbReference type="PANTHER" id="PTHR23309:SF49">
    <property type="entry name" value="PEROXISOMAL BIFUNCTIONAL ENZYME"/>
    <property type="match status" value="1"/>
</dbReference>
<dbReference type="InterPro" id="IPR013328">
    <property type="entry name" value="6PGD_dom2"/>
</dbReference>
<gene>
    <name evidence="9" type="ORF">J0M35_06780</name>
</gene>
<dbReference type="SUPFAM" id="SSF48179">
    <property type="entry name" value="6-phosphogluconate dehydrogenase C-terminal domain-like"/>
    <property type="match status" value="2"/>
</dbReference>
<comment type="pathway">
    <text evidence="1">Lipid metabolism; butanoate metabolism.</text>
</comment>
<feature type="domain" description="3-hydroxyacyl-CoA dehydrogenase C-terminal" evidence="7">
    <location>
        <begin position="325"/>
        <end position="404"/>
    </location>
</feature>
<organism evidence="9 10">
    <name type="scientific">Candidatus Obscuribacter phosphatis</name>
    <dbReference type="NCBI Taxonomy" id="1906157"/>
    <lineage>
        <taxon>Bacteria</taxon>
        <taxon>Bacillati</taxon>
        <taxon>Candidatus Melainabacteria</taxon>
        <taxon>Candidatus Obscuribacterales</taxon>
        <taxon>Candidatus Obscuribacteraceae</taxon>
        <taxon>Candidatus Obscuribacter</taxon>
    </lineage>
</organism>
<dbReference type="InterPro" id="IPR008927">
    <property type="entry name" value="6-PGluconate_DH-like_C_sf"/>
</dbReference>
<evidence type="ECO:0000256" key="4">
    <source>
        <dbReference type="ARBA" id="ARBA00023235"/>
    </source>
</evidence>
<keyword evidence="6" id="KW-0511">Multifunctional enzyme</keyword>
<dbReference type="FunFam" id="3.40.50.720:FF:000009">
    <property type="entry name" value="Fatty oxidation complex, alpha subunit"/>
    <property type="match status" value="1"/>
</dbReference>
<dbReference type="GO" id="GO:0006635">
    <property type="term" value="P:fatty acid beta-oxidation"/>
    <property type="evidence" value="ECO:0007669"/>
    <property type="project" value="TreeGrafter"/>
</dbReference>
<keyword evidence="3" id="KW-0560">Oxidoreductase</keyword>
<evidence type="ECO:0000256" key="6">
    <source>
        <dbReference type="ARBA" id="ARBA00023268"/>
    </source>
</evidence>
<evidence type="ECO:0000259" key="8">
    <source>
        <dbReference type="Pfam" id="PF02737"/>
    </source>
</evidence>
<dbReference type="SUPFAM" id="SSF51735">
    <property type="entry name" value="NAD(P)-binding Rossmann-fold domains"/>
    <property type="match status" value="1"/>
</dbReference>
<dbReference type="GO" id="GO:0016829">
    <property type="term" value="F:lyase activity"/>
    <property type="evidence" value="ECO:0007669"/>
    <property type="project" value="UniProtKB-KW"/>
</dbReference>
<dbReference type="GO" id="GO:0070403">
    <property type="term" value="F:NAD+ binding"/>
    <property type="evidence" value="ECO:0007669"/>
    <property type="project" value="InterPro"/>
</dbReference>
<dbReference type="GO" id="GO:0016853">
    <property type="term" value="F:isomerase activity"/>
    <property type="evidence" value="ECO:0007669"/>
    <property type="project" value="UniProtKB-KW"/>
</dbReference>
<reference evidence="9" key="1">
    <citation type="submission" date="2021-02" db="EMBL/GenBank/DDBJ databases">
        <title>Genome-Resolved Metagenomics of a Microbial Community Performing Photosynthetic Biological Nutrient Removal.</title>
        <authorList>
            <person name="Mcdaniel E.A."/>
        </authorList>
    </citation>
    <scope>NUCLEOTIDE SEQUENCE</scope>
    <source>
        <strain evidence="9">UWPOB_OBS1</strain>
    </source>
</reference>
<evidence type="ECO:0000259" key="7">
    <source>
        <dbReference type="Pfam" id="PF00725"/>
    </source>
</evidence>
<sequence length="407" mass="45084">MDFDYAEGVKDRALAQIAVVGAGTMGSSIALTFAQKGHSVLVKETSQEFLEKGYANIERMLAGRRKKGLSEEESLAIRERISGTTDYENFADVELVIEAASENIEVKKAIFESLDEWCNLDCILASNTSSLSITQLGSFTRRADKVLGMHFFNPAHIMKLVEVVPGLETSHETVLYALNLAASIGKLAVRVEECASFLVNRLLGRYMNESLYVLTSGLAGVEEIDQAVVDYVMPIGPLALRDMNGADIGLSVARYNWQEYGPRFAVPQLLEVMVESGVLGQKTGAGFYAYDGDKKRSGVNPQLSELIERVARFETPAKGKLQVENLFLPMINEAFLALQERICQPEDLDSALKAGLGMRKGPLELASDMGLKQCLQRMEENFQIYGERFRPAPLLKRFVWANRNSVF</sequence>
<dbReference type="PANTHER" id="PTHR23309">
    <property type="entry name" value="3-HYDROXYACYL-COA DEHYROGENASE"/>
    <property type="match status" value="1"/>
</dbReference>
<dbReference type="Pfam" id="PF00725">
    <property type="entry name" value="3HCDH"/>
    <property type="match status" value="2"/>
</dbReference>
<evidence type="ECO:0000256" key="3">
    <source>
        <dbReference type="ARBA" id="ARBA00023002"/>
    </source>
</evidence>
<comment type="caution">
    <text evidence="9">The sequence shown here is derived from an EMBL/GenBank/DDBJ whole genome shotgun (WGS) entry which is preliminary data.</text>
</comment>
<dbReference type="Gene3D" id="1.10.1040.10">
    <property type="entry name" value="N-(1-d-carboxylethyl)-l-norvaline Dehydrogenase, domain 2"/>
    <property type="match status" value="2"/>
</dbReference>
<evidence type="ECO:0000256" key="2">
    <source>
        <dbReference type="ARBA" id="ARBA00009463"/>
    </source>
</evidence>
<comment type="similarity">
    <text evidence="2">Belongs to the 3-hydroxyacyl-CoA dehydrogenase family.</text>
</comment>
<dbReference type="InterPro" id="IPR006108">
    <property type="entry name" value="3HC_DH_C"/>
</dbReference>
<name>A0A8J7TLK9_9BACT</name>
<keyword evidence="4" id="KW-0413">Isomerase</keyword>
<feature type="domain" description="3-hydroxyacyl-CoA dehydrogenase NAD binding" evidence="8">
    <location>
        <begin position="16"/>
        <end position="194"/>
    </location>
</feature>
<dbReference type="Proteomes" id="UP000664277">
    <property type="component" value="Unassembled WGS sequence"/>
</dbReference>
<proteinExistence type="inferred from homology"/>
<evidence type="ECO:0000313" key="9">
    <source>
        <dbReference type="EMBL" id="MBN8660051.1"/>
    </source>
</evidence>
<evidence type="ECO:0000256" key="5">
    <source>
        <dbReference type="ARBA" id="ARBA00023239"/>
    </source>
</evidence>
<feature type="domain" description="3-hydroxyacyl-CoA dehydrogenase C-terminal" evidence="7">
    <location>
        <begin position="197"/>
        <end position="290"/>
    </location>
</feature>
<protein>
    <recommendedName>
        <fullName evidence="11">3-hydroxyacyl-CoA dehydrogenase</fullName>
    </recommendedName>
</protein>